<dbReference type="GO" id="GO:0006887">
    <property type="term" value="P:exocytosis"/>
    <property type="evidence" value="ECO:0007669"/>
    <property type="project" value="TreeGrafter"/>
</dbReference>
<gene>
    <name evidence="7 8 9" type="primary">LOC108679122</name>
</gene>
<dbReference type="GO" id="GO:0005085">
    <property type="term" value="F:guanyl-nucleotide exchange factor activity"/>
    <property type="evidence" value="ECO:0007669"/>
    <property type="project" value="InterPro"/>
</dbReference>
<evidence type="ECO:0000256" key="3">
    <source>
        <dbReference type="SAM" id="Coils"/>
    </source>
</evidence>
<evidence type="ECO:0000256" key="4">
    <source>
        <dbReference type="SAM" id="MobiDB-lite"/>
    </source>
</evidence>
<feature type="compositionally biased region" description="Polar residues" evidence="4">
    <location>
        <begin position="244"/>
        <end position="261"/>
    </location>
</feature>
<feature type="region of interest" description="Disordered" evidence="4">
    <location>
        <begin position="230"/>
        <end position="262"/>
    </location>
</feature>
<feature type="domain" description="GDP/GTP exchange factor Sec2 N-terminal" evidence="5">
    <location>
        <begin position="282"/>
        <end position="353"/>
    </location>
</feature>
<sequence>MGEGAPEVGESWHWGVRARVTALKCHVMAAQGLTPEGQIGPAYNPDILLSQPQNAKILQQHNNAADVEAYVAAAMKSTSSAAPAQVKKNDLPSSNTTSEPSPPILCSEQVCLEMLPSESAHARDPENNEVNSQKELEIVQECIKGRTNVSSSNTDTKTANNSFTPIKMDSECNINNNSSSVNNNFGGNDADNDHGTPEKWQWRATFESDNEDDDSYHEMNGYMPISCECDETSDPSVDLPKESPQPSCSGNTSGTAGNRSSNKCEEDCQSTICETVCLQSTTACVCCNAHSNRVAELQQELQKQKHEIQNLTEIRGEVENELQELTANLFQEAHKMVSCANQRAAGAEKSLKEAKMAVDVLSGEVTALKAMVMTSTPAAPNLHLHSQLSSSCSRGAAVGGSAACAVPSADAKSAPAIMLSSSANGNSSSSAGLRLFHRGHKKSPSDFDLKYGRDITPPSSPFKGALAHTADGDLRQPSVVDCDAWEVDPVCHREFVAWTQNGDMNPASSAFMRRVYEEDINLCMNFANTTLSHAVLKAVQENELFIEELNVRHQHAAAAAHPDVTRKCVLLDVARYCKYRFRLGCHEPHTWYYISQLARNRIIAVCDFLNYLRYIKQGLVKSSAHEMYWEVGKLRRQMAMARLGF</sequence>
<dbReference type="PANTHER" id="PTHR14430:SF0">
    <property type="entry name" value="SEC2P DOMAIN-CONTAINING PROTEIN"/>
    <property type="match status" value="1"/>
</dbReference>
<dbReference type="RefSeq" id="XP_018023192.1">
    <property type="nucleotide sequence ID" value="XM_018167703.2"/>
</dbReference>
<dbReference type="RefSeq" id="XP_018023191.1">
    <property type="nucleotide sequence ID" value="XM_018167702.2"/>
</dbReference>
<dbReference type="InterPro" id="IPR009449">
    <property type="entry name" value="Sec2_N"/>
</dbReference>
<dbReference type="GeneID" id="108679122"/>
<dbReference type="Pfam" id="PF25555">
    <property type="entry name" value="RAB3A-like_C"/>
    <property type="match status" value="1"/>
</dbReference>
<feature type="compositionally biased region" description="Low complexity" evidence="4">
    <location>
        <begin position="173"/>
        <end position="189"/>
    </location>
</feature>
<proteinExistence type="inferred from homology"/>
<evidence type="ECO:0000313" key="7">
    <source>
        <dbReference type="RefSeq" id="XP_018023191.1"/>
    </source>
</evidence>
<dbReference type="Pfam" id="PF06428">
    <property type="entry name" value="Sec2p"/>
    <property type="match status" value="1"/>
</dbReference>
<dbReference type="Gene3D" id="1.20.5.4880">
    <property type="match status" value="1"/>
</dbReference>
<organism evidence="6 8">
    <name type="scientific">Hyalella azteca</name>
    <name type="common">Amphipod</name>
    <dbReference type="NCBI Taxonomy" id="294128"/>
    <lineage>
        <taxon>Eukaryota</taxon>
        <taxon>Metazoa</taxon>
        <taxon>Ecdysozoa</taxon>
        <taxon>Arthropoda</taxon>
        <taxon>Crustacea</taxon>
        <taxon>Multicrustacea</taxon>
        <taxon>Malacostraca</taxon>
        <taxon>Eumalacostraca</taxon>
        <taxon>Peracarida</taxon>
        <taxon>Amphipoda</taxon>
        <taxon>Senticaudata</taxon>
        <taxon>Talitrida</taxon>
        <taxon>Talitroidea</taxon>
        <taxon>Hyalellidae</taxon>
        <taxon>Hyalella</taxon>
    </lineage>
</organism>
<dbReference type="SUPFAM" id="SSF144284">
    <property type="entry name" value="Sec2 N-terminal region"/>
    <property type="match status" value="1"/>
</dbReference>
<feature type="coiled-coil region" evidence="3">
    <location>
        <begin position="287"/>
        <end position="328"/>
    </location>
</feature>
<dbReference type="RefSeq" id="XP_047740483.1">
    <property type="nucleotide sequence ID" value="XM_047884527.1"/>
</dbReference>
<dbReference type="Proteomes" id="UP000694843">
    <property type="component" value="Unplaced"/>
</dbReference>
<dbReference type="GO" id="GO:0070319">
    <property type="term" value="C:Golgi to plasma membrane transport vesicle"/>
    <property type="evidence" value="ECO:0007669"/>
    <property type="project" value="TreeGrafter"/>
</dbReference>
<evidence type="ECO:0000256" key="2">
    <source>
        <dbReference type="ARBA" id="ARBA00025794"/>
    </source>
</evidence>
<keyword evidence="1 3" id="KW-0175">Coiled coil</keyword>
<comment type="similarity">
    <text evidence="2">Belongs to the SEC2 family.</text>
</comment>
<reference evidence="7 8" key="1">
    <citation type="submission" date="2025-04" db="UniProtKB">
        <authorList>
            <consortium name="RefSeq"/>
        </authorList>
    </citation>
    <scope>IDENTIFICATION</scope>
    <source>
        <tissue evidence="7 8">Whole organism</tissue>
    </source>
</reference>
<dbReference type="KEGG" id="hazt:108679122"/>
<feature type="region of interest" description="Disordered" evidence="4">
    <location>
        <begin position="78"/>
        <end position="103"/>
    </location>
</feature>
<accession>A0A8B7PBY0</accession>
<feature type="compositionally biased region" description="Polar residues" evidence="4">
    <location>
        <begin position="147"/>
        <end position="164"/>
    </location>
</feature>
<evidence type="ECO:0000313" key="8">
    <source>
        <dbReference type="RefSeq" id="XP_018023192.1"/>
    </source>
</evidence>
<dbReference type="InterPro" id="IPR040351">
    <property type="entry name" value="RAB3IL/RAB3IP/Sec2"/>
</dbReference>
<dbReference type="PANTHER" id="PTHR14430">
    <property type="entry name" value="RABIN3-RELATED"/>
    <property type="match status" value="1"/>
</dbReference>
<evidence type="ECO:0000313" key="9">
    <source>
        <dbReference type="RefSeq" id="XP_047740483.1"/>
    </source>
</evidence>
<protein>
    <submittedName>
        <fullName evidence="7 9">Rab-3A-interacting protein isoform X1</fullName>
    </submittedName>
    <submittedName>
        <fullName evidence="8">Rab-3A-interacting protein isoform X2</fullName>
    </submittedName>
</protein>
<dbReference type="AlphaFoldDB" id="A0A8B7PBY0"/>
<dbReference type="CDD" id="cd21044">
    <property type="entry name" value="Rab11BD_RAB3IP_like"/>
    <property type="match status" value="1"/>
</dbReference>
<keyword evidence="6" id="KW-1185">Reference proteome</keyword>
<name>A0A8B7PBY0_HYAAZ</name>
<evidence type="ECO:0000256" key="1">
    <source>
        <dbReference type="ARBA" id="ARBA00023054"/>
    </source>
</evidence>
<feature type="region of interest" description="Disordered" evidence="4">
    <location>
        <begin position="147"/>
        <end position="197"/>
    </location>
</feature>
<evidence type="ECO:0000259" key="5">
    <source>
        <dbReference type="Pfam" id="PF06428"/>
    </source>
</evidence>
<evidence type="ECO:0000313" key="6">
    <source>
        <dbReference type="Proteomes" id="UP000694843"/>
    </source>
</evidence>
<dbReference type="OrthoDB" id="5560525at2759"/>